<dbReference type="InterPro" id="IPR012318">
    <property type="entry name" value="HTH_CRP"/>
</dbReference>
<dbReference type="PRINTS" id="PR00034">
    <property type="entry name" value="HTHCRP"/>
</dbReference>
<reference evidence="5 6" key="1">
    <citation type="submission" date="2023-08" db="EMBL/GenBank/DDBJ databases">
        <title>genomic of DY56.</title>
        <authorList>
            <person name="Wang Y."/>
        </authorList>
    </citation>
    <scope>NUCLEOTIDE SEQUENCE [LARGE SCALE GENOMIC DNA]</scope>
    <source>
        <strain evidence="5 6">DY56-A-20</strain>
    </source>
</reference>
<evidence type="ECO:0000313" key="5">
    <source>
        <dbReference type="EMBL" id="MDP4538773.1"/>
    </source>
</evidence>
<feature type="domain" description="HTH crp-type" evidence="4">
    <location>
        <begin position="127"/>
        <end position="201"/>
    </location>
</feature>
<dbReference type="PROSITE" id="PS51063">
    <property type="entry name" value="HTH_CRP_2"/>
    <property type="match status" value="1"/>
</dbReference>
<dbReference type="SUPFAM" id="SSF51206">
    <property type="entry name" value="cAMP-binding domain-like"/>
    <property type="match status" value="1"/>
</dbReference>
<dbReference type="CDD" id="cd00092">
    <property type="entry name" value="HTH_CRP"/>
    <property type="match status" value="1"/>
</dbReference>
<dbReference type="SMART" id="SM00419">
    <property type="entry name" value="HTH_CRP"/>
    <property type="match status" value="1"/>
</dbReference>
<keyword evidence="1" id="KW-0805">Transcription regulation</keyword>
<evidence type="ECO:0000256" key="3">
    <source>
        <dbReference type="ARBA" id="ARBA00023163"/>
    </source>
</evidence>
<dbReference type="InterPro" id="IPR018490">
    <property type="entry name" value="cNMP-bd_dom_sf"/>
</dbReference>
<dbReference type="InterPro" id="IPR036388">
    <property type="entry name" value="WH-like_DNA-bd_sf"/>
</dbReference>
<comment type="caution">
    <text evidence="5">The sequence shown here is derived from an EMBL/GenBank/DDBJ whole genome shotgun (WGS) entry which is preliminary data.</text>
</comment>
<organism evidence="5 6">
    <name type="scientific">Qipengyuania benthica</name>
    <dbReference type="NCBI Taxonomy" id="3067651"/>
    <lineage>
        <taxon>Bacteria</taxon>
        <taxon>Pseudomonadati</taxon>
        <taxon>Pseudomonadota</taxon>
        <taxon>Alphaproteobacteria</taxon>
        <taxon>Sphingomonadales</taxon>
        <taxon>Erythrobacteraceae</taxon>
        <taxon>Qipengyuania</taxon>
    </lineage>
</organism>
<evidence type="ECO:0000256" key="2">
    <source>
        <dbReference type="ARBA" id="ARBA00023125"/>
    </source>
</evidence>
<dbReference type="PANTHER" id="PTHR24567">
    <property type="entry name" value="CRP FAMILY TRANSCRIPTIONAL REGULATORY PROTEIN"/>
    <property type="match status" value="1"/>
</dbReference>
<gene>
    <name evidence="5" type="ORF">Q9K01_03950</name>
</gene>
<dbReference type="Pfam" id="PF00027">
    <property type="entry name" value="cNMP_binding"/>
    <property type="match status" value="1"/>
</dbReference>
<dbReference type="InterPro" id="IPR050397">
    <property type="entry name" value="Env_Response_Regulators"/>
</dbReference>
<evidence type="ECO:0000259" key="4">
    <source>
        <dbReference type="PROSITE" id="PS51063"/>
    </source>
</evidence>
<dbReference type="Gene3D" id="1.10.10.10">
    <property type="entry name" value="Winged helix-like DNA-binding domain superfamily/Winged helix DNA-binding domain"/>
    <property type="match status" value="1"/>
</dbReference>
<dbReference type="Gene3D" id="2.60.120.10">
    <property type="entry name" value="Jelly Rolls"/>
    <property type="match status" value="1"/>
</dbReference>
<accession>A0ABT9H631</accession>
<keyword evidence="3" id="KW-0804">Transcription</keyword>
<dbReference type="InterPro" id="IPR000595">
    <property type="entry name" value="cNMP-bd_dom"/>
</dbReference>
<dbReference type="SUPFAM" id="SSF46785">
    <property type="entry name" value="Winged helix' DNA-binding domain"/>
    <property type="match status" value="1"/>
</dbReference>
<proteinExistence type="predicted"/>
<evidence type="ECO:0000313" key="6">
    <source>
        <dbReference type="Proteomes" id="UP001235664"/>
    </source>
</evidence>
<sequence>MTDAAYLQLQAMGRYARATAGEAVLADGDQNQIVFVARGATKLVAHASGGREQVVAFHFEGDLVSVPARGAHSYTLCALQDCELIAFAAAEFLGLARSEPGLLNEVLERVLASLARSREKSIALGRKTAQERVASFLVSMAGRIGMPQEGGCLLHLPMSRRDMADSLGLTIETISRQLTELREAGLIETSGRSVVHLCDNASLQARAGHLSSAA</sequence>
<dbReference type="CDD" id="cd00038">
    <property type="entry name" value="CAP_ED"/>
    <property type="match status" value="1"/>
</dbReference>
<dbReference type="PANTHER" id="PTHR24567:SF75">
    <property type="entry name" value="FUMARATE AND NITRATE REDUCTION REGULATORY PROTEIN"/>
    <property type="match status" value="1"/>
</dbReference>
<keyword evidence="6" id="KW-1185">Reference proteome</keyword>
<dbReference type="RefSeq" id="WP_305928893.1">
    <property type="nucleotide sequence ID" value="NZ_JAVAIL010000001.1"/>
</dbReference>
<dbReference type="InterPro" id="IPR036390">
    <property type="entry name" value="WH_DNA-bd_sf"/>
</dbReference>
<dbReference type="InterPro" id="IPR018335">
    <property type="entry name" value="Tscrpt_reg_HTH_Crp-type_CS"/>
</dbReference>
<keyword evidence="2" id="KW-0238">DNA-binding</keyword>
<dbReference type="Pfam" id="PF13545">
    <property type="entry name" value="HTH_Crp_2"/>
    <property type="match status" value="1"/>
</dbReference>
<dbReference type="Proteomes" id="UP001235664">
    <property type="component" value="Unassembled WGS sequence"/>
</dbReference>
<dbReference type="PROSITE" id="PS00042">
    <property type="entry name" value="HTH_CRP_1"/>
    <property type="match status" value="1"/>
</dbReference>
<protein>
    <submittedName>
        <fullName evidence="5">Crp/Fnr family transcriptional regulator</fullName>
    </submittedName>
</protein>
<name>A0ABT9H631_9SPHN</name>
<dbReference type="EMBL" id="JAVAIL010000001">
    <property type="protein sequence ID" value="MDP4538773.1"/>
    <property type="molecule type" value="Genomic_DNA"/>
</dbReference>
<dbReference type="InterPro" id="IPR014710">
    <property type="entry name" value="RmlC-like_jellyroll"/>
</dbReference>
<evidence type="ECO:0000256" key="1">
    <source>
        <dbReference type="ARBA" id="ARBA00023015"/>
    </source>
</evidence>